<keyword evidence="1" id="KW-0378">Hydrolase</keyword>
<keyword evidence="4" id="KW-1185">Reference proteome</keyword>
<accession>A0A8J3Y665</accession>
<dbReference type="Gene3D" id="3.40.50.1820">
    <property type="entry name" value="alpha/beta hydrolase"/>
    <property type="match status" value="1"/>
</dbReference>
<gene>
    <name evidence="3" type="ORF">Sya03_14390</name>
</gene>
<dbReference type="Pfam" id="PF00561">
    <property type="entry name" value="Abhydrolase_1"/>
    <property type="match status" value="1"/>
</dbReference>
<reference evidence="3" key="1">
    <citation type="submission" date="2021-01" db="EMBL/GenBank/DDBJ databases">
        <title>Whole genome shotgun sequence of Spirilliplanes yamanashiensis NBRC 15828.</title>
        <authorList>
            <person name="Komaki H."/>
            <person name="Tamura T."/>
        </authorList>
    </citation>
    <scope>NUCLEOTIDE SEQUENCE</scope>
    <source>
        <strain evidence="3">NBRC 15828</strain>
    </source>
</reference>
<dbReference type="Proteomes" id="UP000652013">
    <property type="component" value="Unassembled WGS sequence"/>
</dbReference>
<dbReference type="GO" id="GO:0016787">
    <property type="term" value="F:hydrolase activity"/>
    <property type="evidence" value="ECO:0007669"/>
    <property type="project" value="UniProtKB-KW"/>
</dbReference>
<dbReference type="SUPFAM" id="SSF53474">
    <property type="entry name" value="alpha/beta-Hydrolases"/>
    <property type="match status" value="1"/>
</dbReference>
<comment type="caution">
    <text evidence="3">The sequence shown here is derived from an EMBL/GenBank/DDBJ whole genome shotgun (WGS) entry which is preliminary data.</text>
</comment>
<organism evidence="3 4">
    <name type="scientific">Spirilliplanes yamanashiensis</name>
    <dbReference type="NCBI Taxonomy" id="42233"/>
    <lineage>
        <taxon>Bacteria</taxon>
        <taxon>Bacillati</taxon>
        <taxon>Actinomycetota</taxon>
        <taxon>Actinomycetes</taxon>
        <taxon>Micromonosporales</taxon>
        <taxon>Micromonosporaceae</taxon>
        <taxon>Spirilliplanes</taxon>
    </lineage>
</organism>
<evidence type="ECO:0000313" key="3">
    <source>
        <dbReference type="EMBL" id="GIJ02087.1"/>
    </source>
</evidence>
<dbReference type="InterPro" id="IPR050266">
    <property type="entry name" value="AB_hydrolase_sf"/>
</dbReference>
<name>A0A8J3Y665_9ACTN</name>
<dbReference type="AlphaFoldDB" id="A0A8J3Y665"/>
<dbReference type="InterPro" id="IPR000073">
    <property type="entry name" value="AB_hydrolase_1"/>
</dbReference>
<protein>
    <recommendedName>
        <fullName evidence="2">AB hydrolase-1 domain-containing protein</fullName>
    </recommendedName>
</protein>
<dbReference type="RefSeq" id="WP_239107183.1">
    <property type="nucleotide sequence ID" value="NZ_BAAAGJ010000019.1"/>
</dbReference>
<dbReference type="GO" id="GO:0016020">
    <property type="term" value="C:membrane"/>
    <property type="evidence" value="ECO:0007669"/>
    <property type="project" value="TreeGrafter"/>
</dbReference>
<dbReference type="EMBL" id="BOOY01000008">
    <property type="protein sequence ID" value="GIJ02087.1"/>
    <property type="molecule type" value="Genomic_DNA"/>
</dbReference>
<sequence>MTVGPAPRTDVVTTGSGVHLERLVTGSGEPVTLFAHGAAGDIDSTRPLGSGVPGRRVFVHLRGHGGSDAPPGPWTIGDIADDLLAAADASGATRAVGVSLGAAALCRLAAARPDRFDRLVLFLPAHLEGPRPRAATTVVERLLALLAAGDAEGLAAALGRAVPAELRHTPAAEAYVRRRARTLRLAPQLATMPAEPAVQPAALAAVTAPVLVLGCHGDPIHPAAVAERLAAVLPNAELHLYPTPYPLWHDRADLRARISTFLAA</sequence>
<dbReference type="InterPro" id="IPR029058">
    <property type="entry name" value="AB_hydrolase_fold"/>
</dbReference>
<dbReference type="PANTHER" id="PTHR43798">
    <property type="entry name" value="MONOACYLGLYCEROL LIPASE"/>
    <property type="match status" value="1"/>
</dbReference>
<evidence type="ECO:0000256" key="1">
    <source>
        <dbReference type="ARBA" id="ARBA00022801"/>
    </source>
</evidence>
<evidence type="ECO:0000313" key="4">
    <source>
        <dbReference type="Proteomes" id="UP000652013"/>
    </source>
</evidence>
<feature type="domain" description="AB hydrolase-1" evidence="2">
    <location>
        <begin position="33"/>
        <end position="180"/>
    </location>
</feature>
<evidence type="ECO:0000259" key="2">
    <source>
        <dbReference type="Pfam" id="PF00561"/>
    </source>
</evidence>
<dbReference type="PANTHER" id="PTHR43798:SF31">
    <property type="entry name" value="AB HYDROLASE SUPERFAMILY PROTEIN YCLE"/>
    <property type="match status" value="1"/>
</dbReference>
<proteinExistence type="predicted"/>